<dbReference type="KEGG" id="vg:55610455"/>
<proteinExistence type="predicted"/>
<name>A0A345MHI0_9CAUD</name>
<gene>
    <name evidence="1" type="primary">176</name>
    <name evidence="1" type="ORF">SEA_KARIMAC_176</name>
</gene>
<keyword evidence="2" id="KW-1185">Reference proteome</keyword>
<dbReference type="RefSeq" id="YP_009840317.1">
    <property type="nucleotide sequence ID" value="NC_048724.1"/>
</dbReference>
<dbReference type="Proteomes" id="UP000259862">
    <property type="component" value="Segment"/>
</dbReference>
<dbReference type="EMBL" id="MH590599">
    <property type="protein sequence ID" value="AXH70011.1"/>
    <property type="molecule type" value="Genomic_DNA"/>
</dbReference>
<evidence type="ECO:0000313" key="2">
    <source>
        <dbReference type="Proteomes" id="UP000259862"/>
    </source>
</evidence>
<sequence>MACFEVDEEVVANKAAEMLRYFKSDEAKRKMLEIARELPDIAKVDYISLMSK</sequence>
<protein>
    <submittedName>
        <fullName evidence="1">Uncharacterized protein</fullName>
    </submittedName>
</protein>
<dbReference type="GeneID" id="55610455"/>
<organism evidence="1 2">
    <name type="scientific">Streptomyces phage Karimac</name>
    <dbReference type="NCBI Taxonomy" id="2283303"/>
    <lineage>
        <taxon>Viruses</taxon>
        <taxon>Duplodnaviria</taxon>
        <taxon>Heunggongvirae</taxon>
        <taxon>Uroviricota</taxon>
        <taxon>Caudoviricetes</taxon>
        <taxon>Stanwilliamsviridae</taxon>
        <taxon>Boydwoodruffvirinae</taxon>
        <taxon>Karimacvirus</taxon>
        <taxon>Karimacvirus karimac</taxon>
        <taxon>Streptomyces virus Karimac</taxon>
    </lineage>
</organism>
<accession>A0A345MHI0</accession>
<reference evidence="1 2" key="1">
    <citation type="submission" date="2018-07" db="EMBL/GenBank/DDBJ databases">
        <authorList>
            <person name="Hale R.H."/>
            <person name="Adeyemo E.A."/>
            <person name="Delwel I.O."/>
            <person name="Garcia C."/>
            <person name="Hamid F."/>
            <person name="Martinez A."/>
            <person name="Perez Osorio E."/>
            <person name="Smith B."/>
            <person name="Standridge C.A."/>
            <person name="Bhuiyan S."/>
            <person name="Visi D.K."/>
            <person name="Allen M.S."/>
            <person name="Hughes L.E."/>
            <person name="Garlena R.A."/>
            <person name="Russell D.A."/>
            <person name="Pope W.H."/>
            <person name="Jacobs-Sera D."/>
            <person name="Hatfull G.F."/>
        </authorList>
    </citation>
    <scope>NUCLEOTIDE SEQUENCE [LARGE SCALE GENOMIC DNA]</scope>
</reference>
<evidence type="ECO:0000313" key="1">
    <source>
        <dbReference type="EMBL" id="AXH70011.1"/>
    </source>
</evidence>